<feature type="region of interest" description="Disordered" evidence="21">
    <location>
        <begin position="105"/>
        <end position="170"/>
    </location>
</feature>
<evidence type="ECO:0000256" key="10">
    <source>
        <dbReference type="ARBA" id="ARBA00022771"/>
    </source>
</evidence>
<keyword evidence="12 20" id="KW-0862">Zinc</keyword>
<feature type="compositionally biased region" description="Polar residues" evidence="21">
    <location>
        <begin position="142"/>
        <end position="158"/>
    </location>
</feature>
<dbReference type="SUPFAM" id="SSF57850">
    <property type="entry name" value="RING/U-box"/>
    <property type="match status" value="1"/>
</dbReference>
<reference evidence="25 26" key="1">
    <citation type="submission" date="2015-01" db="EMBL/GenBank/DDBJ databases">
        <title>The Genome Sequence of Exophiala sideris CBS121828.</title>
        <authorList>
            <consortium name="The Broad Institute Genomics Platform"/>
            <person name="Cuomo C."/>
            <person name="de Hoog S."/>
            <person name="Gorbushina A."/>
            <person name="Stielow B."/>
            <person name="Teixiera M."/>
            <person name="Abouelleil A."/>
            <person name="Chapman S.B."/>
            <person name="Priest M."/>
            <person name="Young S.K."/>
            <person name="Wortman J."/>
            <person name="Nusbaum C."/>
            <person name="Birren B."/>
        </authorList>
    </citation>
    <scope>NUCLEOTIDE SEQUENCE [LARGE SCALE GENOMIC DNA]</scope>
    <source>
        <strain evidence="25 26">CBS 121828</strain>
    </source>
</reference>
<dbReference type="PROSITE" id="PS51908">
    <property type="entry name" value="ZF_UBZ4"/>
    <property type="match status" value="1"/>
</dbReference>
<comment type="pathway">
    <text evidence="3 20">Protein modification; protein ubiquitination.</text>
</comment>
<dbReference type="InterPro" id="IPR004580">
    <property type="entry name" value="Rad18_fungi"/>
</dbReference>
<evidence type="ECO:0000256" key="4">
    <source>
        <dbReference type="ARBA" id="ARBA00009506"/>
    </source>
</evidence>
<evidence type="ECO:0000256" key="12">
    <source>
        <dbReference type="ARBA" id="ARBA00022833"/>
    </source>
</evidence>
<keyword evidence="11 20" id="KW-0833">Ubl conjugation pathway</keyword>
<evidence type="ECO:0000256" key="9">
    <source>
        <dbReference type="ARBA" id="ARBA00022763"/>
    </source>
</evidence>
<dbReference type="Pfam" id="PF13923">
    <property type="entry name" value="zf-C3HC4_2"/>
    <property type="match status" value="1"/>
</dbReference>
<dbReference type="NCBIfam" id="TIGR00599">
    <property type="entry name" value="rad18"/>
    <property type="match status" value="1"/>
</dbReference>
<comment type="similarity">
    <text evidence="4 20">Belongs to the RAD18 family.</text>
</comment>
<dbReference type="UniPathway" id="UPA00143"/>
<comment type="catalytic activity">
    <reaction evidence="1 20">
        <text>S-ubiquitinyl-[E2 ubiquitin-conjugating enzyme]-L-cysteine + [acceptor protein]-L-lysine = [E2 ubiquitin-conjugating enzyme]-L-cysteine + N(6)-ubiquitinyl-[acceptor protein]-L-lysine.</text>
        <dbReference type="EC" id="2.3.2.27"/>
    </reaction>
</comment>
<evidence type="ECO:0000256" key="7">
    <source>
        <dbReference type="ARBA" id="ARBA00022679"/>
    </source>
</evidence>
<keyword evidence="10 18" id="KW-0863">Zinc-finger</keyword>
<evidence type="ECO:0000256" key="1">
    <source>
        <dbReference type="ARBA" id="ARBA00000900"/>
    </source>
</evidence>
<dbReference type="PANTHER" id="PTHR14134:SF2">
    <property type="entry name" value="E3 UBIQUITIN-PROTEIN LIGASE RAD18"/>
    <property type="match status" value="1"/>
</dbReference>
<evidence type="ECO:0000256" key="16">
    <source>
        <dbReference type="ARBA" id="ARBA00054102"/>
    </source>
</evidence>
<evidence type="ECO:0000256" key="11">
    <source>
        <dbReference type="ARBA" id="ARBA00022786"/>
    </source>
</evidence>
<dbReference type="PROSITE" id="PS00518">
    <property type="entry name" value="ZF_RING_1"/>
    <property type="match status" value="1"/>
</dbReference>
<dbReference type="EMBL" id="KN846951">
    <property type="protein sequence ID" value="KIV87859.1"/>
    <property type="molecule type" value="Genomic_DNA"/>
</dbReference>
<keyword evidence="9 19" id="KW-0227">DNA damage</keyword>
<keyword evidence="7 20" id="KW-0808">Transferase</keyword>
<evidence type="ECO:0000256" key="5">
    <source>
        <dbReference type="ARBA" id="ARBA00012483"/>
    </source>
</evidence>
<feature type="compositionally biased region" description="Acidic residues" evidence="21">
    <location>
        <begin position="159"/>
        <end position="170"/>
    </location>
</feature>
<dbReference type="InterPro" id="IPR001841">
    <property type="entry name" value="Znf_RING"/>
</dbReference>
<keyword evidence="8 20" id="KW-0479">Metal-binding</keyword>
<evidence type="ECO:0000256" key="19">
    <source>
        <dbReference type="PROSITE-ProRule" id="PRU01256"/>
    </source>
</evidence>
<evidence type="ECO:0000259" key="22">
    <source>
        <dbReference type="PROSITE" id="PS50089"/>
    </source>
</evidence>
<accession>A0A0D1Z1R9</accession>
<dbReference type="OrthoDB" id="9049620at2759"/>
<evidence type="ECO:0000256" key="6">
    <source>
        <dbReference type="ARBA" id="ARBA00015551"/>
    </source>
</evidence>
<dbReference type="Gene3D" id="3.30.160.60">
    <property type="entry name" value="Classic Zinc Finger"/>
    <property type="match status" value="1"/>
</dbReference>
<dbReference type="GO" id="GO:0006281">
    <property type="term" value="P:DNA repair"/>
    <property type="evidence" value="ECO:0007669"/>
    <property type="project" value="UniProtKB-KW"/>
</dbReference>
<evidence type="ECO:0000256" key="14">
    <source>
        <dbReference type="ARBA" id="ARBA00023204"/>
    </source>
</evidence>
<feature type="domain" description="RING-type" evidence="22">
    <location>
        <begin position="30"/>
        <end position="68"/>
    </location>
</feature>
<keyword evidence="13 20" id="KW-0238">DNA-binding</keyword>
<dbReference type="InterPro" id="IPR006642">
    <property type="entry name" value="Rad18_UBZ4"/>
</dbReference>
<evidence type="ECO:0000256" key="17">
    <source>
        <dbReference type="ARBA" id="ARBA00066140"/>
    </source>
</evidence>
<dbReference type="STRING" id="1016849.A0A0D1Z1R9"/>
<evidence type="ECO:0000256" key="21">
    <source>
        <dbReference type="SAM" id="MobiDB-lite"/>
    </source>
</evidence>
<feature type="region of interest" description="Disordered" evidence="21">
    <location>
        <begin position="411"/>
        <end position="432"/>
    </location>
</feature>
<dbReference type="InterPro" id="IPR039577">
    <property type="entry name" value="Rad18"/>
</dbReference>
<dbReference type="SMART" id="SM00184">
    <property type="entry name" value="RING"/>
    <property type="match status" value="1"/>
</dbReference>
<gene>
    <name evidence="25" type="ORF">PV11_03377</name>
</gene>
<dbReference type="FunFam" id="3.30.40.10:FF:000172">
    <property type="entry name" value="E3 ubiquitin-protein ligase RAD18"/>
    <property type="match status" value="1"/>
</dbReference>
<feature type="compositionally biased region" description="Basic and acidic residues" evidence="21">
    <location>
        <begin position="105"/>
        <end position="115"/>
    </location>
</feature>
<dbReference type="HOGENOM" id="CLU_028491_1_1_1"/>
<evidence type="ECO:0000256" key="20">
    <source>
        <dbReference type="RuleBase" id="RU368093"/>
    </source>
</evidence>
<comment type="function">
    <text evidence="16 20">E3 RING-finger protein, member of the UBC2/RAD6 epistasis group. Associates to the E2 ubiquitin conjugating enzyme UBC2/RAD6 to form the UBC2-RAD18 ubiquitin ligase complex involved in postreplicative repair (PRR) of damaged DNA.</text>
</comment>
<dbReference type="Gene3D" id="3.30.40.10">
    <property type="entry name" value="Zinc/RING finger domain, C3HC4 (zinc finger)"/>
    <property type="match status" value="1"/>
</dbReference>
<dbReference type="GO" id="GO:0008270">
    <property type="term" value="F:zinc ion binding"/>
    <property type="evidence" value="ECO:0007669"/>
    <property type="project" value="UniProtKB-KW"/>
</dbReference>
<evidence type="ECO:0000313" key="26">
    <source>
        <dbReference type="Proteomes" id="UP000053599"/>
    </source>
</evidence>
<dbReference type="PROSITE" id="PS50089">
    <property type="entry name" value="ZF_RING_2"/>
    <property type="match status" value="1"/>
</dbReference>
<dbReference type="GO" id="GO:0005634">
    <property type="term" value="C:nucleus"/>
    <property type="evidence" value="ECO:0007669"/>
    <property type="project" value="UniProtKB-SubCell"/>
</dbReference>
<dbReference type="SMART" id="SM00513">
    <property type="entry name" value="SAP"/>
    <property type="match status" value="1"/>
</dbReference>
<dbReference type="SMART" id="SM00734">
    <property type="entry name" value="ZnF_Rad18"/>
    <property type="match status" value="1"/>
</dbReference>
<evidence type="ECO:0000256" key="15">
    <source>
        <dbReference type="ARBA" id="ARBA00023242"/>
    </source>
</evidence>
<evidence type="ECO:0000259" key="24">
    <source>
        <dbReference type="PROSITE" id="PS51908"/>
    </source>
</evidence>
<feature type="domain" description="UBZ4-type" evidence="24">
    <location>
        <begin position="189"/>
        <end position="216"/>
    </location>
</feature>
<evidence type="ECO:0000256" key="18">
    <source>
        <dbReference type="PROSITE-ProRule" id="PRU00175"/>
    </source>
</evidence>
<dbReference type="GO" id="GO:0006513">
    <property type="term" value="P:protein monoubiquitination"/>
    <property type="evidence" value="ECO:0007669"/>
    <property type="project" value="InterPro"/>
</dbReference>
<evidence type="ECO:0000313" key="25">
    <source>
        <dbReference type="EMBL" id="KIV87859.1"/>
    </source>
</evidence>
<feature type="domain" description="SAP" evidence="23">
    <location>
        <begin position="258"/>
        <end position="292"/>
    </location>
</feature>
<dbReference type="EC" id="2.3.2.27" evidence="5 20"/>
<dbReference type="GO" id="GO:0097505">
    <property type="term" value="C:Rad6-Rad18 complex"/>
    <property type="evidence" value="ECO:0007669"/>
    <property type="project" value="TreeGrafter"/>
</dbReference>
<dbReference type="InterPro" id="IPR013083">
    <property type="entry name" value="Znf_RING/FYVE/PHD"/>
</dbReference>
<name>A0A0D1Z1R9_9EURO</name>
<dbReference type="PANTHER" id="PTHR14134">
    <property type="entry name" value="E3 UBIQUITIN-PROTEIN LIGASE RAD18"/>
    <property type="match status" value="1"/>
</dbReference>
<dbReference type="InterPro" id="IPR003034">
    <property type="entry name" value="SAP_dom"/>
</dbReference>
<dbReference type="GO" id="GO:0061630">
    <property type="term" value="F:ubiquitin protein ligase activity"/>
    <property type="evidence" value="ECO:0007669"/>
    <property type="project" value="UniProtKB-UniRule"/>
</dbReference>
<comment type="subunit">
    <text evidence="17 20">Interacts with E2 UBC2, forming a complex with ubiquitin ligase activity.</text>
</comment>
<evidence type="ECO:0000256" key="13">
    <source>
        <dbReference type="ARBA" id="ARBA00023125"/>
    </source>
</evidence>
<dbReference type="CDD" id="cd16529">
    <property type="entry name" value="RING-HC_RAD18"/>
    <property type="match status" value="1"/>
</dbReference>
<evidence type="ECO:0000256" key="2">
    <source>
        <dbReference type="ARBA" id="ARBA00004123"/>
    </source>
</evidence>
<proteinExistence type="inferred from homology"/>
<dbReference type="GO" id="GO:0003697">
    <property type="term" value="F:single-stranded DNA binding"/>
    <property type="evidence" value="ECO:0007669"/>
    <property type="project" value="UniProtKB-UniRule"/>
</dbReference>
<dbReference type="GO" id="GO:0006301">
    <property type="term" value="P:DNA damage tolerance"/>
    <property type="evidence" value="ECO:0007669"/>
    <property type="project" value="InterPro"/>
</dbReference>
<evidence type="ECO:0000256" key="3">
    <source>
        <dbReference type="ARBA" id="ARBA00004906"/>
    </source>
</evidence>
<evidence type="ECO:0000256" key="8">
    <source>
        <dbReference type="ARBA" id="ARBA00022723"/>
    </source>
</evidence>
<dbReference type="InterPro" id="IPR017907">
    <property type="entry name" value="Znf_RING_CS"/>
</dbReference>
<organism evidence="25 26">
    <name type="scientific">Exophiala sideris</name>
    <dbReference type="NCBI Taxonomy" id="1016849"/>
    <lineage>
        <taxon>Eukaryota</taxon>
        <taxon>Fungi</taxon>
        <taxon>Dikarya</taxon>
        <taxon>Ascomycota</taxon>
        <taxon>Pezizomycotina</taxon>
        <taxon>Eurotiomycetes</taxon>
        <taxon>Chaetothyriomycetidae</taxon>
        <taxon>Chaetothyriales</taxon>
        <taxon>Herpotrichiellaceae</taxon>
        <taxon>Exophiala</taxon>
    </lineage>
</organism>
<keyword evidence="15 20" id="KW-0539">Nucleus</keyword>
<feature type="region of interest" description="Disordered" evidence="21">
    <location>
        <begin position="358"/>
        <end position="395"/>
    </location>
</feature>
<comment type="subcellular location">
    <subcellularLocation>
        <location evidence="2 20">Nucleus</location>
    </subcellularLocation>
</comment>
<evidence type="ECO:0000259" key="23">
    <source>
        <dbReference type="PROSITE" id="PS50800"/>
    </source>
</evidence>
<dbReference type="Proteomes" id="UP000053599">
    <property type="component" value="Unassembled WGS sequence"/>
</dbReference>
<sequence length="481" mass="53133">MPDQCDFSDSTDWLPTPLAALAPLDSSLRCQVCKDFFTTPMMTSCSHTFCSLCIRRYLSQEGRCPACREPDQEVKLRRNWVVEELVANFAASRKNLLIFATDAAAKRDEDAEPERPKKRRKVVAAGPITNGAVRRSTRNQSKRTAGDASQQSAPSTQEYVDDSEEGSVYEDDDVRITHVNGDLEPNDGLVACPCCHRRMKETLINAHLDKCISGESFTPVDDVSTPAPPKPQVAPPGTIAYTMRKPSKDNERLPFINYSILGDNALRKKLRDLGIPNHGSKELMRKRHTEWVNLWNANCDSTKPVTKRQLLQSLKVWEDTLGRQMDRTPNTGFMAKEFDRDQHVKAQKSNFDDLIQQARQRRAAATPQASETASTESRDGQAQEGSTSLSKATAAAPASELLGAVSMLEHERNQTEAGSAPKTPTAGATSPYLHDDLGLHNFEVVTHPIVNGFPFNGSAAEPVKAHIEAVPGSQYENPHVL</sequence>
<protein>
    <recommendedName>
        <fullName evidence="6 20">Postreplication repair E3 ubiquitin-protein ligase RAD18</fullName>
        <ecNumber evidence="5 20">2.3.2.27</ecNumber>
    </recommendedName>
    <alternativeName>
        <fullName evidence="20">RING-type E3 ubiquitin transferase RAD18</fullName>
    </alternativeName>
</protein>
<keyword evidence="14 19" id="KW-0234">DNA repair</keyword>
<dbReference type="PROSITE" id="PS50800">
    <property type="entry name" value="SAP"/>
    <property type="match status" value="1"/>
</dbReference>
<dbReference type="AlphaFoldDB" id="A0A0D1Z1R9"/>